<dbReference type="Proteomes" id="UP000292692">
    <property type="component" value="Unassembled WGS sequence"/>
</dbReference>
<dbReference type="GO" id="GO:0016757">
    <property type="term" value="F:glycosyltransferase activity"/>
    <property type="evidence" value="ECO:0007669"/>
    <property type="project" value="UniProtKB-KW"/>
</dbReference>
<proteinExistence type="predicted"/>
<name>A0A4R0V111_BIFLL</name>
<reference evidence="4 5" key="1">
    <citation type="journal article" date="2018" name="Sci. Rep.">
        <title>Genomic diversity and distribution of Bifidobacterium longum subsp. longum across the human lifespan.</title>
        <authorList>
            <person name="Odamaki T."/>
            <person name="Bottacini F."/>
            <person name="Kato K."/>
            <person name="Mitsuyama E."/>
            <person name="Yoshida K."/>
            <person name="Horigome A."/>
            <person name="Xiao J.Z."/>
            <person name="van Sinderen D."/>
        </authorList>
    </citation>
    <scope>NUCLEOTIDE SEQUENCE [LARGE SCALE GENOMIC DNA]</scope>
    <source>
        <strain evidence="4 5">MCC10102</strain>
    </source>
</reference>
<dbReference type="InterPro" id="IPR001173">
    <property type="entry name" value="Glyco_trans_2-like"/>
</dbReference>
<dbReference type="Pfam" id="PF00535">
    <property type="entry name" value="Glycos_transf_2"/>
    <property type="match status" value="1"/>
</dbReference>
<dbReference type="CDD" id="cd00761">
    <property type="entry name" value="Glyco_tranf_GTA_type"/>
    <property type="match status" value="1"/>
</dbReference>
<keyword evidence="2 4" id="KW-0808">Transferase</keyword>
<evidence type="ECO:0000313" key="5">
    <source>
        <dbReference type="Proteomes" id="UP000292692"/>
    </source>
</evidence>
<gene>
    <name evidence="4" type="ORF">MCC10102_0399</name>
</gene>
<dbReference type="PANTHER" id="PTHR22916">
    <property type="entry name" value="GLYCOSYLTRANSFERASE"/>
    <property type="match status" value="1"/>
</dbReference>
<organism evidence="4 5">
    <name type="scientific">Bifidobacterium longum subsp. longum</name>
    <dbReference type="NCBI Taxonomy" id="1679"/>
    <lineage>
        <taxon>Bacteria</taxon>
        <taxon>Bacillati</taxon>
        <taxon>Actinomycetota</taxon>
        <taxon>Actinomycetes</taxon>
        <taxon>Bifidobacteriales</taxon>
        <taxon>Bifidobacteriaceae</taxon>
        <taxon>Bifidobacterium</taxon>
    </lineage>
</organism>
<protein>
    <submittedName>
        <fullName evidence="4">Glycosyl transferase family 2</fullName>
    </submittedName>
</protein>
<comment type="caution">
    <text evidence="4">The sequence shown here is derived from an EMBL/GenBank/DDBJ whole genome shotgun (WGS) entry which is preliminary data.</text>
</comment>
<sequence length="321" mass="37091">MVAISVLVPVYNVEDYLNECLKSIAEQTMNDYEVIIVNDGSTDKSLEICESFKKHDSRIQIISQENRGLAGARNTAIRAAKGEYVAFVDSDDKLLPNYLEDLYSLAMRESADVVACGRSLYYSEDRVTEIKRPGFANKRMTNLQAIRALNSYRSFDMSMWGKLFRRTLFEGIEFPERKLSEDQFVCYKLLDKAKNTFYTEECLYLYRQREGSISRGSKVNEFPIEAAVEQRQYLMANHPQLKRVADTACVFSGVAVYNAYIRRGILPDISLKKIINQELHESLFSVIFNHDLSIKKKIQAIVFRYSKPVYHFIYSSTRKEN</sequence>
<evidence type="ECO:0000313" key="4">
    <source>
        <dbReference type="EMBL" id="TCF47550.1"/>
    </source>
</evidence>
<evidence type="ECO:0000256" key="1">
    <source>
        <dbReference type="ARBA" id="ARBA00022676"/>
    </source>
</evidence>
<dbReference type="AlphaFoldDB" id="A0A4R0V111"/>
<evidence type="ECO:0000259" key="3">
    <source>
        <dbReference type="Pfam" id="PF00535"/>
    </source>
</evidence>
<dbReference type="InterPro" id="IPR029044">
    <property type="entry name" value="Nucleotide-diphossugar_trans"/>
</dbReference>
<dbReference type="EMBL" id="SHSV01000005">
    <property type="protein sequence ID" value="TCF47550.1"/>
    <property type="molecule type" value="Genomic_DNA"/>
</dbReference>
<feature type="domain" description="Glycosyltransferase 2-like" evidence="3">
    <location>
        <begin position="5"/>
        <end position="169"/>
    </location>
</feature>
<dbReference type="SUPFAM" id="SSF53448">
    <property type="entry name" value="Nucleotide-diphospho-sugar transferases"/>
    <property type="match status" value="1"/>
</dbReference>
<dbReference type="Gene3D" id="3.90.550.10">
    <property type="entry name" value="Spore Coat Polysaccharide Biosynthesis Protein SpsA, Chain A"/>
    <property type="match status" value="1"/>
</dbReference>
<evidence type="ECO:0000256" key="2">
    <source>
        <dbReference type="ARBA" id="ARBA00022679"/>
    </source>
</evidence>
<dbReference type="PANTHER" id="PTHR22916:SF51">
    <property type="entry name" value="GLYCOSYLTRANSFERASE EPSH-RELATED"/>
    <property type="match status" value="1"/>
</dbReference>
<dbReference type="RefSeq" id="WP_131224209.1">
    <property type="nucleotide sequence ID" value="NZ_SHSV01000005.1"/>
</dbReference>
<accession>A0A4R0V111</accession>
<keyword evidence="1" id="KW-0328">Glycosyltransferase</keyword>